<organism evidence="3 4">
    <name type="scientific">Synchytrium endobioticum</name>
    <dbReference type="NCBI Taxonomy" id="286115"/>
    <lineage>
        <taxon>Eukaryota</taxon>
        <taxon>Fungi</taxon>
        <taxon>Fungi incertae sedis</taxon>
        <taxon>Chytridiomycota</taxon>
        <taxon>Chytridiomycota incertae sedis</taxon>
        <taxon>Chytridiomycetes</taxon>
        <taxon>Synchytriales</taxon>
        <taxon>Synchytriaceae</taxon>
        <taxon>Synchytrium</taxon>
    </lineage>
</organism>
<name>A0A507DCS8_9FUNG</name>
<dbReference type="PANTHER" id="PTHR21549:SF0">
    <property type="entry name" value="COILED-COIL DOMAIN-CONTAINING PROTEIN 112"/>
    <property type="match status" value="1"/>
</dbReference>
<feature type="region of interest" description="Disordered" evidence="2">
    <location>
        <begin position="404"/>
        <end position="480"/>
    </location>
</feature>
<accession>A0A507DCS8</accession>
<proteinExistence type="predicted"/>
<evidence type="ECO:0000313" key="4">
    <source>
        <dbReference type="Proteomes" id="UP000317494"/>
    </source>
</evidence>
<reference evidence="3 4" key="1">
    <citation type="journal article" date="2019" name="Sci. Rep.">
        <title>Comparative genomics of chytrid fungi reveal insights into the obligate biotrophic and pathogenic lifestyle of Synchytrium endobioticum.</title>
        <authorList>
            <person name="van de Vossenberg B.T.L.H."/>
            <person name="Warris S."/>
            <person name="Nguyen H.D.T."/>
            <person name="van Gent-Pelzer M.P.E."/>
            <person name="Joly D.L."/>
            <person name="van de Geest H.C."/>
            <person name="Bonants P.J.M."/>
            <person name="Smith D.S."/>
            <person name="Levesque C.A."/>
            <person name="van der Lee T.A.J."/>
        </authorList>
    </citation>
    <scope>NUCLEOTIDE SEQUENCE [LARGE SCALE GENOMIC DNA]</scope>
    <source>
        <strain evidence="3 4">MB42</strain>
    </source>
</reference>
<feature type="region of interest" description="Disordered" evidence="2">
    <location>
        <begin position="46"/>
        <end position="66"/>
    </location>
</feature>
<feature type="region of interest" description="Disordered" evidence="2">
    <location>
        <begin position="716"/>
        <end position="747"/>
    </location>
</feature>
<dbReference type="Proteomes" id="UP000317494">
    <property type="component" value="Unassembled WGS sequence"/>
</dbReference>
<gene>
    <name evidence="3" type="ORF">SeMB42_g02601</name>
</gene>
<evidence type="ECO:0000313" key="3">
    <source>
        <dbReference type="EMBL" id="TPX49472.1"/>
    </source>
</evidence>
<dbReference type="VEuPathDB" id="FungiDB:SeMB42_g02601"/>
<dbReference type="STRING" id="286115.A0A507DCS8"/>
<comment type="caution">
    <text evidence="3">The sequence shown here is derived from an EMBL/GenBank/DDBJ whole genome shotgun (WGS) entry which is preliminary data.</text>
</comment>
<dbReference type="PANTHER" id="PTHR21549">
    <property type="entry name" value="MUTATED IN BLADDER CANCER 1"/>
    <property type="match status" value="1"/>
</dbReference>
<dbReference type="EMBL" id="QEAN01000082">
    <property type="protein sequence ID" value="TPX49472.1"/>
    <property type="molecule type" value="Genomic_DNA"/>
</dbReference>
<feature type="compositionally biased region" description="Basic and acidic residues" evidence="2">
    <location>
        <begin position="447"/>
        <end position="467"/>
    </location>
</feature>
<feature type="region of interest" description="Disordered" evidence="2">
    <location>
        <begin position="1054"/>
        <end position="1078"/>
    </location>
</feature>
<feature type="region of interest" description="Disordered" evidence="2">
    <location>
        <begin position="660"/>
        <end position="682"/>
    </location>
</feature>
<dbReference type="InterPro" id="IPR039902">
    <property type="entry name" value="CCDC148/CCDC112"/>
</dbReference>
<dbReference type="AlphaFoldDB" id="A0A507DCS8"/>
<feature type="region of interest" description="Disordered" evidence="2">
    <location>
        <begin position="1019"/>
        <end position="1038"/>
    </location>
</feature>
<evidence type="ECO:0000256" key="2">
    <source>
        <dbReference type="SAM" id="MobiDB-lite"/>
    </source>
</evidence>
<evidence type="ECO:0000256" key="1">
    <source>
        <dbReference type="ARBA" id="ARBA00023054"/>
    </source>
</evidence>
<sequence length="1078" mass="122531">MNPNEAEAEAYIVYDMEACQDRTGHALPDPPLRKGGMVGVNCGTKPSNKSPALNGKFPRGHPPEPHTAKKKFQFPRNTAPALPATPAVAAKRQTPAHAPAAPLLISKNKDIREWLDTLIKIRARVQALQRDIWIATSRPNIKEEMSFADYRVVDTIIEDEKRKMAASIGQIRDMAISLVGHITHVTSGNAYIEQLRTLMHSIETALLAFKETQRDKFEGLLRDEKRLTSELAGHEERIIGWDGPSRPDTAHDVAGTSTKLVSRIKATLLDNHGSLPEAQAFQDYVARYGGHYGGWDDLTHSAFVKLYKKYPNSNVRLVEAVMSNIPGINVESAMIHYQWYGKYLELLAARKEAIRKWKEQKVLAKQYSAHSIELSADQDVKLTERDREEEARLREQKRKEVEEWKASRKIKQEDEEREREATARRAAEDAAKKTKQHEKVKALVMERAQRKVAEEEQRKQEAEEAGRLRKHTAALSTDDIKRIQQRDQEVLSRRKELLDRRKREDEEKEKRLNKLRSTVEIHVQRDPDRLFKPTEGFLKKHEKKEEDEAGLHQSMFQNCQLLFTKLHRGRMPTKHRSILPPEKLKRVHDPLPGLQISKTDDSRLRVFPRVAEQRKRASELERHIVSDMVLEFPGLYEQQRTIVKRSLRRNQMKRLEAKEALKPLIPHENTTRPSHSAPDESIVPDSFILPHAAHRHSSFNGAVVMEIVPADVRGASEAANRSNAPSLTDYAETPSSQNSLDGQLIDDSSKRKDLPFLYSEFVDVKKRRNDEARQLGTAGTSNLLKEIREVTKDLSDWIRSNLEQQPNFVYDDDDDDDSSLVQQLRRLLEEGQTRSLILGHPPPAPSVIAATLQSPRISVNRHIIGDDSSLDAEMPAELKSLIRACTPAVLESKLAPKLKVVMEQRPPKNLVTALEKTLGVEIVPRKKGDKNSDNPMWGRTECKETRRSRALQYGTAWYVKPPLWTHFEQERQQNIEWMKTKHKGDTRMAAVADKLEQIFQTRIEEAAIIHQLEGQLEQIDTSNARRDTESGKTRSQRMSTKAATALDTSVACGGVGINHNDASSSNGRDGEVLTPLAE</sequence>
<feature type="compositionally biased region" description="Basic and acidic residues" evidence="2">
    <location>
        <begin position="1023"/>
        <end position="1032"/>
    </location>
</feature>
<feature type="compositionally biased region" description="Basic and acidic residues" evidence="2">
    <location>
        <begin position="404"/>
        <end position="441"/>
    </location>
</feature>
<protein>
    <submittedName>
        <fullName evidence="3">Uncharacterized protein</fullName>
    </submittedName>
</protein>
<keyword evidence="1" id="KW-0175">Coiled coil</keyword>
<keyword evidence="4" id="KW-1185">Reference proteome</keyword>